<keyword evidence="1" id="KW-0131">Cell cycle</keyword>
<comment type="caution">
    <text evidence="1">The sequence shown here is derived from an EMBL/GenBank/DDBJ whole genome shotgun (WGS) entry which is preliminary data.</text>
</comment>
<evidence type="ECO:0000313" key="2">
    <source>
        <dbReference type="Proteomes" id="UP001058074"/>
    </source>
</evidence>
<evidence type="ECO:0000313" key="1">
    <source>
        <dbReference type="EMBL" id="GKX66875.1"/>
    </source>
</evidence>
<protein>
    <submittedName>
        <fullName evidence="1">Cell division protein FtsA</fullName>
    </submittedName>
</protein>
<keyword evidence="2" id="KW-1185">Reference proteome</keyword>
<keyword evidence="1" id="KW-0132">Cell division</keyword>
<sequence length="669" mass="74179">MNIENLSEREAIFSLDIGTRSIKGTVGVVRDKKFCVVAEKLIEHKERAMLDGQIHDIGLVADTVRNIKAYIEKEININLSSVSIAAAGRFLKTVEASYETDIDDVEIDKNLVRTVEMGAVKEAEAVINKQTNGKLYCVGYSVKTYYLNSYVISNLVGHKGEKIKVDVIATFLPRSVVDSLYSVMNKVNLKVENLTLEPIAALEAVIPQNLRLLNIALVDIGAGTSDIAICNNNSISAYGMVPLAGDEVTEAIAQAYLVDFITAERIKRQCSDKEEVTYTDILGLDNTIKSEDVLKVIEPVVDKMTNDVGERLLELNGGKAPSAVFLVGGGAHTQFFKEFIAKKLNLPVQRIAIKGREAVIDCVCDDMSIGSTGVTVLGIALVAIKNMGKDFIDVTLNDSTISLFNSHKHSVMDVLMNAQINPKVLIGKNGKNIRFMVNGIKRLGFGEFAVGAKILLNNIEATLESEVSNGDVIKVDFAQDGKDAAPKVMEYISEVDEKYFYYNEELINIEPIVKINNVLSQVDSIIKNNDDVEIIFPKTIGEVKKYVISCNDDEILSIGDIKLEDDYEIKNGDKIVTKNIYNEEKKETLINTDTTFIGEEDTFNPLKVIVNGKECILKNKKQYIFVDIFNFIDFDLQASKGMINLQLNGEKASYTDVLKENDIIKIFWE</sequence>
<organism evidence="1 2">
    <name type="scientific">Inconstantimicrobium mannanitabidum</name>
    <dbReference type="NCBI Taxonomy" id="1604901"/>
    <lineage>
        <taxon>Bacteria</taxon>
        <taxon>Bacillati</taxon>
        <taxon>Bacillota</taxon>
        <taxon>Clostridia</taxon>
        <taxon>Eubacteriales</taxon>
        <taxon>Clostridiaceae</taxon>
        <taxon>Inconstantimicrobium</taxon>
    </lineage>
</organism>
<accession>A0ACB5RCS5</accession>
<gene>
    <name evidence="1" type="ORF">rsdtw13_21330</name>
</gene>
<dbReference type="Proteomes" id="UP001058074">
    <property type="component" value="Unassembled WGS sequence"/>
</dbReference>
<dbReference type="EMBL" id="BROD01000001">
    <property type="protein sequence ID" value="GKX66875.1"/>
    <property type="molecule type" value="Genomic_DNA"/>
</dbReference>
<name>A0ACB5RCS5_9CLOT</name>
<reference evidence="1" key="1">
    <citation type="journal article" date="2025" name="Int. J. Syst. Evol. Microbiol.">
        <title>Inconstantimicrobium mannanitabidum sp. nov., a novel member of the family Clostridiaceae isolated from anoxic soil under the treatment of reductive soil disinfestation.</title>
        <authorList>
            <person name="Ueki A."/>
            <person name="Tonouchi A."/>
            <person name="Honma S."/>
            <person name="Kaku N."/>
            <person name="Ueki K."/>
        </authorList>
    </citation>
    <scope>NUCLEOTIDE SEQUENCE</scope>
    <source>
        <strain evidence="1">TW13</strain>
    </source>
</reference>
<proteinExistence type="predicted"/>